<accession>A0A0F7JWH8</accession>
<reference evidence="4 5" key="1">
    <citation type="journal article" date="2015" name="Genome Announc.">
        <title>Complete Genome Sequence of Sedimenticola thiotaurini Strain SIP-G1, a Polyphosphate- and Polyhydroxyalkanoate-Accumulating Sulfur-Oxidizing Gammaproteobacterium Isolated from Salt Marsh Sediments.</title>
        <authorList>
            <person name="Flood B.E."/>
            <person name="Jones D.S."/>
            <person name="Bailey J.V."/>
        </authorList>
    </citation>
    <scope>NUCLEOTIDE SEQUENCE [LARGE SCALE GENOMIC DNA]</scope>
    <source>
        <strain evidence="4 5">SIP-G1</strain>
    </source>
</reference>
<dbReference type="InterPro" id="IPR000836">
    <property type="entry name" value="PRTase_dom"/>
</dbReference>
<gene>
    <name evidence="4" type="ORF">AAY24_04460</name>
</gene>
<dbReference type="RefSeq" id="WP_046858670.1">
    <property type="nucleotide sequence ID" value="NZ_CP011412.1"/>
</dbReference>
<dbReference type="PANTHER" id="PTHR43363:SF1">
    <property type="entry name" value="HYPOXANTHINE-GUANINE PHOSPHORIBOSYLTRANSFERASE"/>
    <property type="match status" value="1"/>
</dbReference>
<organism evidence="4 5">
    <name type="scientific">Sedimenticola thiotaurini</name>
    <dbReference type="NCBI Taxonomy" id="1543721"/>
    <lineage>
        <taxon>Bacteria</taxon>
        <taxon>Pseudomonadati</taxon>
        <taxon>Pseudomonadota</taxon>
        <taxon>Gammaproteobacteria</taxon>
        <taxon>Chromatiales</taxon>
        <taxon>Sedimenticolaceae</taxon>
        <taxon>Sedimenticola</taxon>
    </lineage>
</organism>
<evidence type="ECO:0000256" key="2">
    <source>
        <dbReference type="ARBA" id="ARBA00022679"/>
    </source>
</evidence>
<dbReference type="Pfam" id="PF00156">
    <property type="entry name" value="Pribosyltran"/>
    <property type="match status" value="1"/>
</dbReference>
<dbReference type="CDD" id="cd06223">
    <property type="entry name" value="PRTases_typeI"/>
    <property type="match status" value="1"/>
</dbReference>
<dbReference type="SUPFAM" id="SSF53271">
    <property type="entry name" value="PRTase-like"/>
    <property type="match status" value="1"/>
</dbReference>
<dbReference type="InterPro" id="IPR029057">
    <property type="entry name" value="PRTase-like"/>
</dbReference>
<keyword evidence="2 4" id="KW-0808">Transferase</keyword>
<dbReference type="EMBL" id="CP011412">
    <property type="protein sequence ID" value="AKH19734.1"/>
    <property type="molecule type" value="Genomic_DNA"/>
</dbReference>
<proteinExistence type="predicted"/>
<dbReference type="Proteomes" id="UP000034410">
    <property type="component" value="Chromosome"/>
</dbReference>
<dbReference type="KEGG" id="seds:AAY24_04460"/>
<evidence type="ECO:0000256" key="1">
    <source>
        <dbReference type="ARBA" id="ARBA00022676"/>
    </source>
</evidence>
<protein>
    <submittedName>
        <fullName evidence="4">Hypoxanthine phosphoribosyltransferase</fullName>
    </submittedName>
</protein>
<dbReference type="GO" id="GO:0016757">
    <property type="term" value="F:glycosyltransferase activity"/>
    <property type="evidence" value="ECO:0007669"/>
    <property type="project" value="UniProtKB-KW"/>
</dbReference>
<dbReference type="AlphaFoldDB" id="A0A0F7JWH8"/>
<evidence type="ECO:0000313" key="4">
    <source>
        <dbReference type="EMBL" id="AKH19734.1"/>
    </source>
</evidence>
<dbReference type="PANTHER" id="PTHR43363">
    <property type="entry name" value="HYPOXANTHINE PHOSPHORIBOSYLTRANSFERASE"/>
    <property type="match status" value="1"/>
</dbReference>
<keyword evidence="5" id="KW-1185">Reference proteome</keyword>
<name>A0A0F7JWH8_9GAMM</name>
<feature type="domain" description="Phosphoribosyltransferase" evidence="3">
    <location>
        <begin position="18"/>
        <end position="159"/>
    </location>
</feature>
<evidence type="ECO:0000313" key="5">
    <source>
        <dbReference type="Proteomes" id="UP000034410"/>
    </source>
</evidence>
<dbReference type="Gene3D" id="3.40.50.2020">
    <property type="match status" value="1"/>
</dbReference>
<sequence>MSDKYYITAQQLLTDSFRLGVEILQSGFRPDFIVGVWRGGTPVGIAVQEILDYFDVQSDHIAIRTSSYTGIGQRNREVQVHGLGYLIRHMNWDSSLLIVDDVFDTGLSLQAILDTLKAKTRRNMPEQIRIATPWYKPANNQTALKPDYYIHETDQWLVFPHELKGLQQQEILANKPEMEALFRDRGLIK</sequence>
<evidence type="ECO:0000259" key="3">
    <source>
        <dbReference type="Pfam" id="PF00156"/>
    </source>
</evidence>
<dbReference type="OrthoDB" id="199120at2"/>
<dbReference type="PATRIC" id="fig|1543721.4.peg.931"/>
<keyword evidence="1 4" id="KW-0328">Glycosyltransferase</keyword>